<dbReference type="Proteomes" id="UP001054837">
    <property type="component" value="Unassembled WGS sequence"/>
</dbReference>
<reference evidence="1 2" key="1">
    <citation type="submission" date="2021-06" db="EMBL/GenBank/DDBJ databases">
        <title>Caerostris darwini draft genome.</title>
        <authorList>
            <person name="Kono N."/>
            <person name="Arakawa K."/>
        </authorList>
    </citation>
    <scope>NUCLEOTIDE SEQUENCE [LARGE SCALE GENOMIC DNA]</scope>
</reference>
<sequence length="104" mass="11698">MLIAKLSSNVNNTANPLLFTYRIIGACSHDTYNPPLSHNCGEFARMISELVDVCSEITRLLTRGSFSVYNPSIKRKSTSSKFVWRCMLLKIKATITPADYYTLS</sequence>
<evidence type="ECO:0000313" key="2">
    <source>
        <dbReference type="Proteomes" id="UP001054837"/>
    </source>
</evidence>
<evidence type="ECO:0000313" key="1">
    <source>
        <dbReference type="EMBL" id="GIX81528.1"/>
    </source>
</evidence>
<proteinExistence type="predicted"/>
<name>A0AAV4NCC9_9ARAC</name>
<accession>A0AAV4NCC9</accession>
<keyword evidence="2" id="KW-1185">Reference proteome</keyword>
<organism evidence="1 2">
    <name type="scientific">Caerostris darwini</name>
    <dbReference type="NCBI Taxonomy" id="1538125"/>
    <lineage>
        <taxon>Eukaryota</taxon>
        <taxon>Metazoa</taxon>
        <taxon>Ecdysozoa</taxon>
        <taxon>Arthropoda</taxon>
        <taxon>Chelicerata</taxon>
        <taxon>Arachnida</taxon>
        <taxon>Araneae</taxon>
        <taxon>Araneomorphae</taxon>
        <taxon>Entelegynae</taxon>
        <taxon>Araneoidea</taxon>
        <taxon>Araneidae</taxon>
        <taxon>Caerostris</taxon>
    </lineage>
</organism>
<protein>
    <submittedName>
        <fullName evidence="1">Uncharacterized protein</fullName>
    </submittedName>
</protein>
<gene>
    <name evidence="1" type="ORF">CDAR_224901</name>
</gene>
<comment type="caution">
    <text evidence="1">The sequence shown here is derived from an EMBL/GenBank/DDBJ whole genome shotgun (WGS) entry which is preliminary data.</text>
</comment>
<dbReference type="AlphaFoldDB" id="A0AAV4NCC9"/>
<dbReference type="EMBL" id="BPLQ01001402">
    <property type="protein sequence ID" value="GIX81528.1"/>
    <property type="molecule type" value="Genomic_DNA"/>
</dbReference>